<accession>A5GBI8</accession>
<dbReference type="STRING" id="351605.Gura_0859"/>
<reference evidence="1 2" key="1">
    <citation type="submission" date="2007-05" db="EMBL/GenBank/DDBJ databases">
        <title>Complete sequence of Geobacter uraniireducens Rf4.</title>
        <authorList>
            <consortium name="US DOE Joint Genome Institute"/>
            <person name="Copeland A."/>
            <person name="Lucas S."/>
            <person name="Lapidus A."/>
            <person name="Barry K."/>
            <person name="Detter J.C."/>
            <person name="Glavina del Rio T."/>
            <person name="Hammon N."/>
            <person name="Israni S."/>
            <person name="Dalin E."/>
            <person name="Tice H."/>
            <person name="Pitluck S."/>
            <person name="Chertkov O."/>
            <person name="Brettin T."/>
            <person name="Bruce D."/>
            <person name="Han C."/>
            <person name="Schmutz J."/>
            <person name="Larimer F."/>
            <person name="Land M."/>
            <person name="Hauser L."/>
            <person name="Kyrpides N."/>
            <person name="Mikhailova N."/>
            <person name="Shelobolina E."/>
            <person name="Aklujkar M."/>
            <person name="Lovley D."/>
            <person name="Richardson P."/>
        </authorList>
    </citation>
    <scope>NUCLEOTIDE SEQUENCE [LARGE SCALE GENOMIC DNA]</scope>
    <source>
        <strain evidence="1 2">Rf4</strain>
    </source>
</reference>
<organism evidence="1 2">
    <name type="scientific">Geotalea uraniireducens (strain Rf4)</name>
    <name type="common">Geobacter uraniireducens</name>
    <dbReference type="NCBI Taxonomy" id="351605"/>
    <lineage>
        <taxon>Bacteria</taxon>
        <taxon>Pseudomonadati</taxon>
        <taxon>Thermodesulfobacteriota</taxon>
        <taxon>Desulfuromonadia</taxon>
        <taxon>Geobacterales</taxon>
        <taxon>Geobacteraceae</taxon>
        <taxon>Geotalea</taxon>
    </lineage>
</organism>
<dbReference type="Proteomes" id="UP000006695">
    <property type="component" value="Chromosome"/>
</dbReference>
<sequence>MDEKNDLEQITQEIRKVIDNNKKFLDRVFDEDFESEDEGGVEAEAFEEL</sequence>
<proteinExistence type="predicted"/>
<evidence type="ECO:0000313" key="2">
    <source>
        <dbReference type="Proteomes" id="UP000006695"/>
    </source>
</evidence>
<name>A5GBI8_GEOUR</name>
<dbReference type="KEGG" id="gur:Gura_0859"/>
<gene>
    <name evidence="1" type="ordered locus">Gura_0859</name>
</gene>
<keyword evidence="2" id="KW-1185">Reference proteome</keyword>
<protein>
    <submittedName>
        <fullName evidence="1">Uncharacterized protein</fullName>
    </submittedName>
</protein>
<dbReference type="HOGENOM" id="CLU_211497_0_0_7"/>
<dbReference type="EMBL" id="CP000698">
    <property type="protein sequence ID" value="ABQ25065.1"/>
    <property type="molecule type" value="Genomic_DNA"/>
</dbReference>
<dbReference type="AlphaFoldDB" id="A5GBI8"/>
<evidence type="ECO:0000313" key="1">
    <source>
        <dbReference type="EMBL" id="ABQ25065.1"/>
    </source>
</evidence>